<dbReference type="EMBL" id="KB644408">
    <property type="protein sequence ID" value="EPS25947.1"/>
    <property type="molecule type" value="Genomic_DNA"/>
</dbReference>
<protein>
    <submittedName>
        <fullName evidence="3">Uncharacterized protein</fullName>
    </submittedName>
</protein>
<evidence type="ECO:0000313" key="3">
    <source>
        <dbReference type="EMBL" id="EPS25947.1"/>
    </source>
</evidence>
<dbReference type="AlphaFoldDB" id="S8AVP6"/>
<feature type="transmembrane region" description="Helical" evidence="2">
    <location>
        <begin position="63"/>
        <end position="81"/>
    </location>
</feature>
<dbReference type="OrthoDB" id="5090196at2759"/>
<gene>
    <name evidence="3" type="ORF">PDE_00883</name>
</gene>
<organism evidence="3 4">
    <name type="scientific">Penicillium oxalicum (strain 114-2 / CGMCC 5302)</name>
    <name type="common">Penicillium decumbens</name>
    <dbReference type="NCBI Taxonomy" id="933388"/>
    <lineage>
        <taxon>Eukaryota</taxon>
        <taxon>Fungi</taxon>
        <taxon>Dikarya</taxon>
        <taxon>Ascomycota</taxon>
        <taxon>Pezizomycotina</taxon>
        <taxon>Eurotiomycetes</taxon>
        <taxon>Eurotiomycetidae</taxon>
        <taxon>Eurotiales</taxon>
        <taxon>Aspergillaceae</taxon>
        <taxon>Penicillium</taxon>
    </lineage>
</organism>
<sequence length="93" mass="9973">MSLSIARRLTRGGVLSQSAISPARYLMRSSISSRLSSNNAPQSSSSSRRPSPAPQNDRSQFKVLPIVIIMAIGSGSYALLVKSRTGQAPQRQT</sequence>
<keyword evidence="2" id="KW-0472">Membrane</keyword>
<evidence type="ECO:0000256" key="2">
    <source>
        <dbReference type="SAM" id="Phobius"/>
    </source>
</evidence>
<feature type="compositionally biased region" description="Low complexity" evidence="1">
    <location>
        <begin position="31"/>
        <end position="56"/>
    </location>
</feature>
<evidence type="ECO:0000256" key="1">
    <source>
        <dbReference type="SAM" id="MobiDB-lite"/>
    </source>
</evidence>
<name>S8AVP6_PENO1</name>
<dbReference type="HOGENOM" id="CLU_2400368_0_0_1"/>
<reference evidence="3 4" key="1">
    <citation type="journal article" date="2013" name="PLoS ONE">
        <title>Genomic and secretomic analyses reveal unique features of the lignocellulolytic enzyme system of Penicillium decumbens.</title>
        <authorList>
            <person name="Liu G."/>
            <person name="Zhang L."/>
            <person name="Wei X."/>
            <person name="Zou G."/>
            <person name="Qin Y."/>
            <person name="Ma L."/>
            <person name="Li J."/>
            <person name="Zheng H."/>
            <person name="Wang S."/>
            <person name="Wang C."/>
            <person name="Xun L."/>
            <person name="Zhao G.-P."/>
            <person name="Zhou Z."/>
            <person name="Qu Y."/>
        </authorList>
    </citation>
    <scope>NUCLEOTIDE SEQUENCE [LARGE SCALE GENOMIC DNA]</scope>
    <source>
        <strain evidence="4">114-2 / CGMCC 5302</strain>
    </source>
</reference>
<accession>S8AVP6</accession>
<feature type="region of interest" description="Disordered" evidence="1">
    <location>
        <begin position="31"/>
        <end position="58"/>
    </location>
</feature>
<keyword evidence="4" id="KW-1185">Reference proteome</keyword>
<keyword evidence="2" id="KW-1133">Transmembrane helix</keyword>
<proteinExistence type="predicted"/>
<evidence type="ECO:0000313" key="4">
    <source>
        <dbReference type="Proteomes" id="UP000019376"/>
    </source>
</evidence>
<keyword evidence="2" id="KW-0812">Transmembrane</keyword>
<dbReference type="Proteomes" id="UP000019376">
    <property type="component" value="Unassembled WGS sequence"/>
</dbReference>